<name>A0ABY0CNU3_9DELT</name>
<proteinExistence type="predicted"/>
<keyword evidence="3" id="KW-1185">Reference proteome</keyword>
<comment type="caution">
    <text evidence="2">The sequence shown here is derived from an EMBL/GenBank/DDBJ whole genome shotgun (WGS) entry which is preliminary data.</text>
</comment>
<keyword evidence="1" id="KW-0732">Signal</keyword>
<reference evidence="2 3" key="1">
    <citation type="submission" date="2019-01" db="EMBL/GenBank/DDBJ databases">
        <title>Lujinxingia litoralis gen. nov., sp. nov. and Lujinxingia sediminis gen. nov., sp. nov., new members in the order Bradymonadales, isolated from coastal sediment.</title>
        <authorList>
            <person name="Li C.-M."/>
        </authorList>
    </citation>
    <scope>NUCLEOTIDE SEQUENCE [LARGE SCALE GENOMIC DNA]</scope>
    <source>
        <strain evidence="2 3">SEH01</strain>
    </source>
</reference>
<dbReference type="EMBL" id="SADD01000015">
    <property type="protein sequence ID" value="RVU41582.1"/>
    <property type="molecule type" value="Genomic_DNA"/>
</dbReference>
<feature type="signal peptide" evidence="1">
    <location>
        <begin position="1"/>
        <end position="24"/>
    </location>
</feature>
<sequence length="111" mass="12497">MSQKHLAMITLAAAALSFAPGWFSSEENPCRNEPITVRHMELVELIVDGKSIDDLSAHENLELRAYDNPDYQTVHVSVTNTETGEEEVMNFAISSHLNWEEHLRTEEGGDQ</sequence>
<evidence type="ECO:0000256" key="1">
    <source>
        <dbReference type="SAM" id="SignalP"/>
    </source>
</evidence>
<evidence type="ECO:0000313" key="2">
    <source>
        <dbReference type="EMBL" id="RVU41582.1"/>
    </source>
</evidence>
<gene>
    <name evidence="2" type="ORF">EA187_18160</name>
</gene>
<organism evidence="2 3">
    <name type="scientific">Lujinxingia sediminis</name>
    <dbReference type="NCBI Taxonomy" id="2480984"/>
    <lineage>
        <taxon>Bacteria</taxon>
        <taxon>Deltaproteobacteria</taxon>
        <taxon>Bradymonadales</taxon>
        <taxon>Lujinxingiaceae</taxon>
        <taxon>Lujinxingia</taxon>
    </lineage>
</organism>
<evidence type="ECO:0000313" key="3">
    <source>
        <dbReference type="Proteomes" id="UP000282926"/>
    </source>
</evidence>
<dbReference type="RefSeq" id="WP_127781174.1">
    <property type="nucleotide sequence ID" value="NZ_SADD01000015.1"/>
</dbReference>
<protein>
    <submittedName>
        <fullName evidence="2">Uncharacterized protein</fullName>
    </submittedName>
</protein>
<dbReference type="Proteomes" id="UP000282926">
    <property type="component" value="Unassembled WGS sequence"/>
</dbReference>
<accession>A0ABY0CNU3</accession>
<feature type="chain" id="PRO_5045541843" evidence="1">
    <location>
        <begin position="25"/>
        <end position="111"/>
    </location>
</feature>